<reference evidence="4 5" key="1">
    <citation type="submission" date="2013-08" db="EMBL/GenBank/DDBJ databases">
        <title>The genome sequence of Knoellia sinensis.</title>
        <authorList>
            <person name="Zhu W."/>
            <person name="Wang G."/>
        </authorList>
    </citation>
    <scope>NUCLEOTIDE SEQUENCE [LARGE SCALE GENOMIC DNA]</scope>
    <source>
        <strain evidence="4 5">KCTC 19936</strain>
    </source>
</reference>
<protein>
    <recommendedName>
        <fullName evidence="3">Acyltransferase 3 domain-containing protein</fullName>
    </recommendedName>
</protein>
<dbReference type="GO" id="GO:0009103">
    <property type="term" value="P:lipopolysaccharide biosynthetic process"/>
    <property type="evidence" value="ECO:0007669"/>
    <property type="project" value="TreeGrafter"/>
</dbReference>
<evidence type="ECO:0000256" key="1">
    <source>
        <dbReference type="SAM" id="MobiDB-lite"/>
    </source>
</evidence>
<feature type="region of interest" description="Disordered" evidence="1">
    <location>
        <begin position="1"/>
        <end position="25"/>
    </location>
</feature>
<comment type="caution">
    <text evidence="4">The sequence shown here is derived from an EMBL/GenBank/DDBJ whole genome shotgun (WGS) entry which is preliminary data.</text>
</comment>
<dbReference type="Proteomes" id="UP000030002">
    <property type="component" value="Unassembled WGS sequence"/>
</dbReference>
<keyword evidence="2" id="KW-0472">Membrane</keyword>
<sequence length="398" mass="43249">MAASSPEILSEQTQTRSGRRRAASGGHVDGLTGLRGLAAITVVFVHGSGLTAYPWFGLHAYGPIALFVLSGFLLIQPWSKWIIGAAPKPSLDSFIRRRLWRIFPAYLVVLVVAALLLPLSRPVGADGWFRALTLTNTAAADGLRPGMEHTWSLGTELSWYAIVPVVGVLVATLGRRFWPDKPARPILAALGIAIMVSLGWRYFVMFHITDLGQLITFPLWLPAFLFCFLGGAAVAHLMLVARHGQGTMRSLEWLASKPSLVAGIAIASALIGNSTLGGAWTFTAGTFQEILIRTVACTIIATVLLIGVAAGDERSWLNRLFAMPWLVATGRWSYGLYLWHMPLMLLLAREVRIQPGFAGLLIWIAILLAVSIPLAAATYRFVEKPAIAWSKGVPVHSR</sequence>
<feature type="transmembrane region" description="Helical" evidence="2">
    <location>
        <begin position="220"/>
        <end position="239"/>
    </location>
</feature>
<feature type="transmembrane region" description="Helical" evidence="2">
    <location>
        <begin position="58"/>
        <end position="78"/>
    </location>
</feature>
<dbReference type="PANTHER" id="PTHR23028:SF53">
    <property type="entry name" value="ACYL_TRANSF_3 DOMAIN-CONTAINING PROTEIN"/>
    <property type="match status" value="1"/>
</dbReference>
<evidence type="ECO:0000313" key="4">
    <source>
        <dbReference type="EMBL" id="KGN32689.1"/>
    </source>
</evidence>
<feature type="transmembrane region" description="Helical" evidence="2">
    <location>
        <begin position="260"/>
        <end position="284"/>
    </location>
</feature>
<name>A0A0A0J7C0_9MICO</name>
<accession>A0A0A0J7C0</accession>
<proteinExistence type="predicted"/>
<feature type="transmembrane region" description="Helical" evidence="2">
    <location>
        <begin position="320"/>
        <end position="340"/>
    </location>
</feature>
<dbReference type="GO" id="GO:0016020">
    <property type="term" value="C:membrane"/>
    <property type="evidence" value="ECO:0007669"/>
    <property type="project" value="TreeGrafter"/>
</dbReference>
<feature type="domain" description="Acyltransferase 3" evidence="3">
    <location>
        <begin position="30"/>
        <end position="379"/>
    </location>
</feature>
<dbReference type="Pfam" id="PF01757">
    <property type="entry name" value="Acyl_transf_3"/>
    <property type="match status" value="1"/>
</dbReference>
<gene>
    <name evidence="4" type="ORF">N802_17170</name>
</gene>
<dbReference type="InterPro" id="IPR002656">
    <property type="entry name" value="Acyl_transf_3_dom"/>
</dbReference>
<organism evidence="4 5">
    <name type="scientific">Knoellia sinensis KCTC 19936</name>
    <dbReference type="NCBI Taxonomy" id="1385520"/>
    <lineage>
        <taxon>Bacteria</taxon>
        <taxon>Bacillati</taxon>
        <taxon>Actinomycetota</taxon>
        <taxon>Actinomycetes</taxon>
        <taxon>Micrococcales</taxon>
        <taxon>Intrasporangiaceae</taxon>
        <taxon>Knoellia</taxon>
    </lineage>
</organism>
<dbReference type="EMBL" id="AVPJ01000006">
    <property type="protein sequence ID" value="KGN32689.1"/>
    <property type="molecule type" value="Genomic_DNA"/>
</dbReference>
<evidence type="ECO:0000256" key="2">
    <source>
        <dbReference type="SAM" id="Phobius"/>
    </source>
</evidence>
<feature type="transmembrane region" description="Helical" evidence="2">
    <location>
        <begin position="186"/>
        <end position="208"/>
    </location>
</feature>
<evidence type="ECO:0000313" key="5">
    <source>
        <dbReference type="Proteomes" id="UP000030002"/>
    </source>
</evidence>
<dbReference type="STRING" id="1385520.N802_17170"/>
<feature type="transmembrane region" description="Helical" evidence="2">
    <location>
        <begin position="157"/>
        <end position="174"/>
    </location>
</feature>
<feature type="transmembrane region" description="Helical" evidence="2">
    <location>
        <begin position="99"/>
        <end position="119"/>
    </location>
</feature>
<dbReference type="InterPro" id="IPR050879">
    <property type="entry name" value="Acyltransferase_3"/>
</dbReference>
<dbReference type="eggNOG" id="COG1835">
    <property type="taxonomic scope" value="Bacteria"/>
</dbReference>
<feature type="transmembrane region" description="Helical" evidence="2">
    <location>
        <begin position="360"/>
        <end position="382"/>
    </location>
</feature>
<dbReference type="PANTHER" id="PTHR23028">
    <property type="entry name" value="ACETYLTRANSFERASE"/>
    <property type="match status" value="1"/>
</dbReference>
<dbReference type="AlphaFoldDB" id="A0A0A0J7C0"/>
<dbReference type="GO" id="GO:0016747">
    <property type="term" value="F:acyltransferase activity, transferring groups other than amino-acyl groups"/>
    <property type="evidence" value="ECO:0007669"/>
    <property type="project" value="InterPro"/>
</dbReference>
<feature type="transmembrane region" description="Helical" evidence="2">
    <location>
        <begin position="290"/>
        <end position="308"/>
    </location>
</feature>
<keyword evidence="5" id="KW-1185">Reference proteome</keyword>
<evidence type="ECO:0000259" key="3">
    <source>
        <dbReference type="Pfam" id="PF01757"/>
    </source>
</evidence>
<keyword evidence="2" id="KW-1133">Transmembrane helix</keyword>
<keyword evidence="2" id="KW-0812">Transmembrane</keyword>